<dbReference type="InterPro" id="IPR003615">
    <property type="entry name" value="HNH_nuc"/>
</dbReference>
<evidence type="ECO:0000313" key="3">
    <source>
        <dbReference type="Proteomes" id="UP000182977"/>
    </source>
</evidence>
<dbReference type="AlphaFoldDB" id="A0A1H2LVU1"/>
<dbReference type="SMART" id="SM00507">
    <property type="entry name" value="HNHc"/>
    <property type="match status" value="1"/>
</dbReference>
<reference evidence="3" key="1">
    <citation type="submission" date="2016-10" db="EMBL/GenBank/DDBJ databases">
        <authorList>
            <person name="Varghese N."/>
            <person name="Submissions S."/>
        </authorList>
    </citation>
    <scope>NUCLEOTIDE SEQUENCE [LARGE SCALE GENOMIC DNA]</scope>
    <source>
        <strain evidence="3">DSM 45079</strain>
    </source>
</reference>
<organism evidence="2 3">
    <name type="scientific">Jiangella alkaliphila</name>
    <dbReference type="NCBI Taxonomy" id="419479"/>
    <lineage>
        <taxon>Bacteria</taxon>
        <taxon>Bacillati</taxon>
        <taxon>Actinomycetota</taxon>
        <taxon>Actinomycetes</taxon>
        <taxon>Jiangellales</taxon>
        <taxon>Jiangellaceae</taxon>
        <taxon>Jiangella</taxon>
    </lineage>
</organism>
<feature type="domain" description="HNH nuclease" evidence="1">
    <location>
        <begin position="320"/>
        <end position="370"/>
    </location>
</feature>
<dbReference type="RefSeq" id="WP_063932658.1">
    <property type="nucleotide sequence ID" value="NZ_LBMC01000076.1"/>
</dbReference>
<evidence type="ECO:0000259" key="1">
    <source>
        <dbReference type="SMART" id="SM00507"/>
    </source>
</evidence>
<name>A0A1H2LVU1_9ACTN</name>
<dbReference type="EMBL" id="LT629791">
    <property type="protein sequence ID" value="SDU84721.1"/>
    <property type="molecule type" value="Genomic_DNA"/>
</dbReference>
<sequence>MHELTGLVDRLAALPSAVVDDAERIDVIAALEKLKAAAGAAQAQIITQFAASQEAANTATGVPARHAARGVPEQVGLARRVSPAAAARQVTQARALIEQLPATFTLWQRGEISEHVATIVATETSHLAADDRQLVDKQLAGLLPTLSPKRAHAAARRLAIEADPRAAVQRAGRAREDRLVSIRPAPDTMAVLSALLPCEQGVAAYAALRRHADTLVGAGDGRSRDQIMADTLVERLTGQATADAVSAEIGLVMTDAALLAGDDTAADLDDYGPVPAELARTIARGCDTEQARVFVRRLFTDPAAGIVTGCDPRRRRFDGSLAKLLVYRDRTCRDPFCDAPIRHLDHIRPHAAGGATTPTNGRGVCERGNYVRHMPGWSIHLIDPRRHVVETTTPTGHRYRSTPPHG</sequence>
<dbReference type="Proteomes" id="UP000182977">
    <property type="component" value="Chromosome I"/>
</dbReference>
<dbReference type="InterPro" id="IPR003870">
    <property type="entry name" value="DUF222"/>
</dbReference>
<keyword evidence="3" id="KW-1185">Reference proteome</keyword>
<proteinExistence type="predicted"/>
<dbReference type="CDD" id="cd00085">
    <property type="entry name" value="HNHc"/>
    <property type="match status" value="1"/>
</dbReference>
<evidence type="ECO:0000313" key="2">
    <source>
        <dbReference type="EMBL" id="SDU84721.1"/>
    </source>
</evidence>
<protein>
    <recommendedName>
        <fullName evidence="1">HNH nuclease domain-containing protein</fullName>
    </recommendedName>
</protein>
<dbReference type="Pfam" id="PF02720">
    <property type="entry name" value="DUF222"/>
    <property type="match status" value="1"/>
</dbReference>
<gene>
    <name evidence="2" type="ORF">SAMN04488563_6687</name>
</gene>
<accession>A0A1H2LVU1</accession>
<dbReference type="OrthoDB" id="5241234at2"/>
<dbReference type="STRING" id="419479.SAMN04488563_6687"/>